<evidence type="ECO:0000313" key="10">
    <source>
        <dbReference type="Proteomes" id="UP000186607"/>
    </source>
</evidence>
<accession>A0A1U7NSG5</accession>
<keyword evidence="10" id="KW-1185">Reference proteome</keyword>
<dbReference type="eggNOG" id="COG0277">
    <property type="taxonomic scope" value="Bacteria"/>
</dbReference>
<dbReference type="InterPro" id="IPR036318">
    <property type="entry name" value="FAD-bd_PCMH-like_sf"/>
</dbReference>
<dbReference type="InterPro" id="IPR016166">
    <property type="entry name" value="FAD-bd_PCMH"/>
</dbReference>
<evidence type="ECO:0000259" key="8">
    <source>
        <dbReference type="PROSITE" id="PS51387"/>
    </source>
</evidence>
<dbReference type="PROSITE" id="PS51387">
    <property type="entry name" value="FAD_PCMH"/>
    <property type="match status" value="1"/>
</dbReference>
<dbReference type="InterPro" id="IPR006094">
    <property type="entry name" value="Oxid_FAD_bind_N"/>
</dbReference>
<evidence type="ECO:0000256" key="3">
    <source>
        <dbReference type="ARBA" id="ARBA00022630"/>
    </source>
</evidence>
<comment type="cofactor">
    <cofactor evidence="1">
        <name>FAD</name>
        <dbReference type="ChEBI" id="CHEBI:57692"/>
    </cofactor>
</comment>
<protein>
    <recommendedName>
        <fullName evidence="7">D-lactate dehydrogenase (cytochrome)</fullName>
        <ecNumber evidence="7">1.1.2.4</ecNumber>
    </recommendedName>
</protein>
<dbReference type="STRING" id="249408.BOO71_0013702"/>
<dbReference type="GO" id="GO:0008720">
    <property type="term" value="F:D-lactate dehydrogenase (NAD+) activity"/>
    <property type="evidence" value="ECO:0007669"/>
    <property type="project" value="TreeGrafter"/>
</dbReference>
<dbReference type="Gene3D" id="1.10.45.10">
    <property type="entry name" value="Vanillyl-alcohol Oxidase, Chain A, domain 4"/>
    <property type="match status" value="1"/>
</dbReference>
<dbReference type="PANTHER" id="PTHR11748">
    <property type="entry name" value="D-LACTATE DEHYDROGENASE"/>
    <property type="match status" value="1"/>
</dbReference>
<dbReference type="InterPro" id="IPR016171">
    <property type="entry name" value="Vanillyl_alc_oxidase_C-sub2"/>
</dbReference>
<reference evidence="9 10" key="1">
    <citation type="submission" date="2017-01" db="EMBL/GenBank/DDBJ databases">
        <title>Genome Analysis of Deinococcus marmoris KOPRI26562.</title>
        <authorList>
            <person name="Kim J.H."/>
            <person name="Oh H.-M."/>
        </authorList>
    </citation>
    <scope>NUCLEOTIDE SEQUENCE [LARGE SCALE GENOMIC DNA]</scope>
    <source>
        <strain evidence="9 10">KOPRI26562</strain>
    </source>
</reference>
<evidence type="ECO:0000256" key="7">
    <source>
        <dbReference type="ARBA" id="ARBA00038897"/>
    </source>
</evidence>
<feature type="domain" description="FAD-binding PCMH-type" evidence="8">
    <location>
        <begin position="45"/>
        <end position="222"/>
    </location>
</feature>
<dbReference type="InterPro" id="IPR004113">
    <property type="entry name" value="FAD-bd_oxidored_4_C"/>
</dbReference>
<keyword evidence="6" id="KW-0560">Oxidoreductase</keyword>
<comment type="caution">
    <text evidence="9">The sequence shown here is derived from an EMBL/GenBank/DDBJ whole genome shotgun (WGS) entry which is preliminary data.</text>
</comment>
<evidence type="ECO:0000256" key="1">
    <source>
        <dbReference type="ARBA" id="ARBA00001974"/>
    </source>
</evidence>
<dbReference type="RefSeq" id="WP_075836667.1">
    <property type="nucleotide sequence ID" value="NZ_MSTI01000160.1"/>
</dbReference>
<dbReference type="EMBL" id="MSTI01000160">
    <property type="protein sequence ID" value="OLV15862.1"/>
    <property type="molecule type" value="Genomic_DNA"/>
</dbReference>
<dbReference type="FunFam" id="3.30.465.10:FF:000016">
    <property type="entry name" value="probable D-lactate dehydrogenase, mitochondrial"/>
    <property type="match status" value="1"/>
</dbReference>
<dbReference type="Proteomes" id="UP000186607">
    <property type="component" value="Unassembled WGS sequence"/>
</dbReference>
<dbReference type="Pfam" id="PF01565">
    <property type="entry name" value="FAD_binding_4"/>
    <property type="match status" value="1"/>
</dbReference>
<organism evidence="9 10">
    <name type="scientific">Deinococcus marmoris</name>
    <dbReference type="NCBI Taxonomy" id="249408"/>
    <lineage>
        <taxon>Bacteria</taxon>
        <taxon>Thermotogati</taxon>
        <taxon>Deinococcota</taxon>
        <taxon>Deinococci</taxon>
        <taxon>Deinococcales</taxon>
        <taxon>Deinococcaceae</taxon>
        <taxon>Deinococcus</taxon>
    </lineage>
</organism>
<evidence type="ECO:0000256" key="4">
    <source>
        <dbReference type="ARBA" id="ARBA00022827"/>
    </source>
</evidence>
<evidence type="ECO:0000256" key="5">
    <source>
        <dbReference type="ARBA" id="ARBA00022946"/>
    </source>
</evidence>
<dbReference type="PANTHER" id="PTHR11748:SF111">
    <property type="entry name" value="D-LACTATE DEHYDROGENASE, MITOCHONDRIAL-RELATED"/>
    <property type="match status" value="1"/>
</dbReference>
<dbReference type="Pfam" id="PF02913">
    <property type="entry name" value="FAD-oxidase_C"/>
    <property type="match status" value="1"/>
</dbReference>
<evidence type="ECO:0000313" key="9">
    <source>
        <dbReference type="EMBL" id="OLV15862.1"/>
    </source>
</evidence>
<evidence type="ECO:0000256" key="6">
    <source>
        <dbReference type="ARBA" id="ARBA00023002"/>
    </source>
</evidence>
<dbReference type="FunFam" id="1.10.45.10:FF:000001">
    <property type="entry name" value="D-lactate dehydrogenase mitochondrial"/>
    <property type="match status" value="1"/>
</dbReference>
<sequence>MPSQIPRPDTLSPAALDALKAHFGEKLDTTAAALESHGRDESRQESALPHAVLFTQTEADVVDALKLASEHGFPVVPFAVGSSLEGQVVPVKGGLSLDVSGMKAVLEVAAGGFQATVQPGLTYPELNRQIRHLGLFFPVDPGAEASLGGMASTNASGTAAVRYGTMRDNVLELRVALTNGEVIRVGSKARKTSAGYDLKNLFIGAEGTLGVITELTVKLWPLPANLVVLRANFETLGAAARCAVDIMGAALQPERLELIDERQIHAVNVHKGTDFPEAPTLWIELASPSSAALAEALELCRELVTDGGGIDLHAAYSAEERAKLWEARHHAYYAITALNPGHINMTTDLCVPLHQLPEVVEFTRQEADAAGLDASIVGHVGDGNFHVLFHALPDDAETWARVNAVYDAMITETLARGGTCTGEHGVGLHKRAYLAREHADTLGLMRGIKALLDPAGLLNPGKILP</sequence>
<dbReference type="SUPFAM" id="SSF56176">
    <property type="entry name" value="FAD-binding/transporter-associated domain-like"/>
    <property type="match status" value="1"/>
</dbReference>
<keyword evidence="5" id="KW-0809">Transit peptide</keyword>
<gene>
    <name evidence="9" type="ORF">BOO71_0013702</name>
</gene>
<name>A0A1U7NSG5_9DEIO</name>
<comment type="similarity">
    <text evidence="2">Belongs to the FAD-binding oxidoreductase/transferase type 4 family.</text>
</comment>
<dbReference type="Gene3D" id="3.30.70.2740">
    <property type="match status" value="1"/>
</dbReference>
<dbReference type="Gene3D" id="3.30.465.10">
    <property type="match status" value="1"/>
</dbReference>
<dbReference type="EC" id="1.1.2.4" evidence="7"/>
<dbReference type="OrthoDB" id="9767256at2"/>
<dbReference type="InterPro" id="IPR016164">
    <property type="entry name" value="FAD-linked_Oxase-like_C"/>
</dbReference>
<dbReference type="InterPro" id="IPR016169">
    <property type="entry name" value="FAD-bd_PCMH_sub2"/>
</dbReference>
<dbReference type="FunFam" id="3.30.70.2740:FF:000001">
    <property type="entry name" value="D-lactate dehydrogenase mitochondrial"/>
    <property type="match status" value="1"/>
</dbReference>
<dbReference type="GO" id="GO:0004458">
    <property type="term" value="F:D-lactate dehydrogenase (cytochrome) activity"/>
    <property type="evidence" value="ECO:0007669"/>
    <property type="project" value="UniProtKB-EC"/>
</dbReference>
<dbReference type="SUPFAM" id="SSF55103">
    <property type="entry name" value="FAD-linked oxidases, C-terminal domain"/>
    <property type="match status" value="1"/>
</dbReference>
<keyword evidence="3" id="KW-0285">Flavoprotein</keyword>
<keyword evidence="4" id="KW-0274">FAD</keyword>
<proteinExistence type="inferred from homology"/>
<dbReference type="GO" id="GO:0071949">
    <property type="term" value="F:FAD binding"/>
    <property type="evidence" value="ECO:0007669"/>
    <property type="project" value="InterPro"/>
</dbReference>
<dbReference type="GO" id="GO:1903457">
    <property type="term" value="P:lactate catabolic process"/>
    <property type="evidence" value="ECO:0007669"/>
    <property type="project" value="TreeGrafter"/>
</dbReference>
<evidence type="ECO:0000256" key="2">
    <source>
        <dbReference type="ARBA" id="ARBA00008000"/>
    </source>
</evidence>
<dbReference type="AlphaFoldDB" id="A0A1U7NSG5"/>